<dbReference type="InterPro" id="IPR023753">
    <property type="entry name" value="FAD/NAD-binding_dom"/>
</dbReference>
<dbReference type="STRING" id="639282.DEFDS_1684"/>
<organism evidence="8 9">
    <name type="scientific">Deferribacter desulfuricans (strain DSM 14783 / JCM 11476 / NBRC 101012 / SSM1)</name>
    <dbReference type="NCBI Taxonomy" id="639282"/>
    <lineage>
        <taxon>Bacteria</taxon>
        <taxon>Pseudomonadati</taxon>
        <taxon>Deferribacterota</taxon>
        <taxon>Deferribacteres</taxon>
        <taxon>Deferribacterales</taxon>
        <taxon>Deferribacteraceae</taxon>
        <taxon>Deferribacter</taxon>
    </lineage>
</organism>
<dbReference type="InterPro" id="IPR016156">
    <property type="entry name" value="FAD/NAD-linked_Rdtase_dimer_sf"/>
</dbReference>
<name>D3P8V0_DEFDS</name>
<feature type="domain" description="FAD/NAD(P)-binding" evidence="7">
    <location>
        <begin position="2"/>
        <end position="284"/>
    </location>
</feature>
<dbReference type="Gene3D" id="3.50.50.60">
    <property type="entry name" value="FAD/NAD(P)-binding domain"/>
    <property type="match status" value="2"/>
</dbReference>
<dbReference type="InterPro" id="IPR004099">
    <property type="entry name" value="Pyr_nucl-diS_OxRdtase_dimer"/>
</dbReference>
<dbReference type="GO" id="GO:0016491">
    <property type="term" value="F:oxidoreductase activity"/>
    <property type="evidence" value="ECO:0007669"/>
    <property type="project" value="InterPro"/>
</dbReference>
<comment type="similarity">
    <text evidence="2">Belongs to the FAD-dependent oxidoreductase family.</text>
</comment>
<evidence type="ECO:0000256" key="1">
    <source>
        <dbReference type="ARBA" id="ARBA00001974"/>
    </source>
</evidence>
<keyword evidence="5" id="KW-0274">FAD</keyword>
<evidence type="ECO:0000256" key="4">
    <source>
        <dbReference type="ARBA" id="ARBA00022630"/>
    </source>
</evidence>
<dbReference type="SUPFAM" id="SSF55424">
    <property type="entry name" value="FAD/NAD-linked reductases, dimerisation (C-terminal) domain"/>
    <property type="match status" value="1"/>
</dbReference>
<protein>
    <submittedName>
        <fullName evidence="8">FAD-dependent pyridine nucleotide-disulphide oxidoreductase</fullName>
    </submittedName>
</protein>
<gene>
    <name evidence="8" type="ordered locus">DEFDS_1684</name>
</gene>
<keyword evidence="4" id="KW-0285">Flavoprotein</keyword>
<dbReference type="HOGENOM" id="CLU_003291_1_0_0"/>
<evidence type="ECO:0000313" key="8">
    <source>
        <dbReference type="EMBL" id="BAI81140.1"/>
    </source>
</evidence>
<evidence type="ECO:0000313" key="9">
    <source>
        <dbReference type="Proteomes" id="UP000001520"/>
    </source>
</evidence>
<sequence>MKKVVIIGGGPTGRVVVHSLHAAEGEFDITLIKDEEINVNRCAVPYGIIDKKPVEKFCIPNSLVTDFGAKLVIDTATEINTENNFVLTEKGDRYDYDYLLLATGSKPFIPPIEGVNLGNITTVRSKQDMERLREFAKKYKKCVIVGGGYIGVEVAVVLKRLGLDVTIVEMLDHILLATMDDDFAIEVENHVKDEGINVVTGDKVIAFEGDESVKKVVLESGEKIDTDFVVISVGVVPNVELAEKSGIEVSKFGVKTDEYLRTNIENIFAAGDCAEKKSFITKKPTRGEFGTNAVFMGKVVGANIAGKNVKFPGVINANVSTAFEYSFGSAGLIEKAAKNEGIDVVVGESEVMDMYPMMDGVSKIKTKLVFERSTGKLIGGSVLRKGHCVAANVDFISFAIQKSATIEEILVHQYSTHPELAAKPSDNIYVFAAKDALKKM</sequence>
<dbReference type="PRINTS" id="PR00469">
    <property type="entry name" value="PNDRDTASEII"/>
</dbReference>
<dbReference type="InterPro" id="IPR050260">
    <property type="entry name" value="FAD-bd_OxRdtase"/>
</dbReference>
<dbReference type="RefSeq" id="WP_013008386.1">
    <property type="nucleotide sequence ID" value="NC_013939.1"/>
</dbReference>
<evidence type="ECO:0000259" key="7">
    <source>
        <dbReference type="Pfam" id="PF07992"/>
    </source>
</evidence>
<dbReference type="InterPro" id="IPR036188">
    <property type="entry name" value="FAD/NAD-bd_sf"/>
</dbReference>
<comment type="similarity">
    <text evidence="3">Belongs to the class-III pyridine nucleotide-disulfide oxidoreductase family.</text>
</comment>
<keyword evidence="9" id="KW-1185">Reference proteome</keyword>
<proteinExistence type="inferred from homology"/>
<dbReference type="Pfam" id="PF02852">
    <property type="entry name" value="Pyr_redox_dim"/>
    <property type="match status" value="1"/>
</dbReference>
<dbReference type="PANTHER" id="PTHR43429:SF3">
    <property type="entry name" value="NITRITE REDUCTASE [NAD(P)H]"/>
    <property type="match status" value="1"/>
</dbReference>
<evidence type="ECO:0000259" key="6">
    <source>
        <dbReference type="Pfam" id="PF02852"/>
    </source>
</evidence>
<dbReference type="Gene3D" id="3.30.390.30">
    <property type="match status" value="1"/>
</dbReference>
<dbReference type="OrthoDB" id="9802028at2"/>
<reference evidence="8 9" key="1">
    <citation type="journal article" date="2010" name="DNA Res.">
        <title>Bacterial lifestyle in a deep-sea hydrothermal vent chimney revealed by the genome sequence of the thermophilic bacterium Deferribacter desulfuricans SSM1.</title>
        <authorList>
            <person name="Takaki Y."/>
            <person name="Shimamura S."/>
            <person name="Nakagawa S."/>
            <person name="Fukuhara Y."/>
            <person name="Horikawa H."/>
            <person name="Ankai A."/>
            <person name="Harada T."/>
            <person name="Hosoyama A."/>
            <person name="Oguchi A."/>
            <person name="Fukui S."/>
            <person name="Fujita N."/>
            <person name="Takami H."/>
            <person name="Takai K."/>
        </authorList>
    </citation>
    <scope>NUCLEOTIDE SEQUENCE [LARGE SCALE GENOMIC DNA]</scope>
    <source>
        <strain evidence="9">DSM 14783 / JCM 11476 / NBRC 101012 / SSM1</strain>
    </source>
</reference>
<dbReference type="EMBL" id="AP011529">
    <property type="protein sequence ID" value="BAI81140.1"/>
    <property type="molecule type" value="Genomic_DNA"/>
</dbReference>
<dbReference type="eggNOG" id="COG0446">
    <property type="taxonomic scope" value="Bacteria"/>
</dbReference>
<evidence type="ECO:0000256" key="3">
    <source>
        <dbReference type="ARBA" id="ARBA00009130"/>
    </source>
</evidence>
<dbReference type="PANTHER" id="PTHR43429">
    <property type="entry name" value="PYRIDINE NUCLEOTIDE-DISULFIDE OXIDOREDUCTASE DOMAIN-CONTAINING"/>
    <property type="match status" value="1"/>
</dbReference>
<dbReference type="Pfam" id="PF07992">
    <property type="entry name" value="Pyr_redox_2"/>
    <property type="match status" value="1"/>
</dbReference>
<dbReference type="SUPFAM" id="SSF51905">
    <property type="entry name" value="FAD/NAD(P)-binding domain"/>
    <property type="match status" value="1"/>
</dbReference>
<feature type="domain" description="Pyridine nucleotide-disulphide oxidoreductase dimerisation" evidence="6">
    <location>
        <begin position="323"/>
        <end position="421"/>
    </location>
</feature>
<comment type="cofactor">
    <cofactor evidence="1">
        <name>FAD</name>
        <dbReference type="ChEBI" id="CHEBI:57692"/>
    </cofactor>
</comment>
<evidence type="ECO:0000256" key="2">
    <source>
        <dbReference type="ARBA" id="ARBA00006442"/>
    </source>
</evidence>
<dbReference type="AlphaFoldDB" id="D3P8V0"/>
<accession>D3P8V0</accession>
<dbReference type="PRINTS" id="PR00368">
    <property type="entry name" value="FADPNR"/>
</dbReference>
<evidence type="ECO:0000256" key="5">
    <source>
        <dbReference type="ARBA" id="ARBA00022827"/>
    </source>
</evidence>
<dbReference type="Proteomes" id="UP000001520">
    <property type="component" value="Chromosome"/>
</dbReference>
<dbReference type="KEGG" id="ddf:DEFDS_1684"/>